<organism evidence="7">
    <name type="scientific">Anthurium amnicola</name>
    <dbReference type="NCBI Taxonomy" id="1678845"/>
    <lineage>
        <taxon>Eukaryota</taxon>
        <taxon>Viridiplantae</taxon>
        <taxon>Streptophyta</taxon>
        <taxon>Embryophyta</taxon>
        <taxon>Tracheophyta</taxon>
        <taxon>Spermatophyta</taxon>
        <taxon>Magnoliopsida</taxon>
        <taxon>Liliopsida</taxon>
        <taxon>Araceae</taxon>
        <taxon>Pothoideae</taxon>
        <taxon>Potheae</taxon>
        <taxon>Anthurium</taxon>
    </lineage>
</organism>
<dbReference type="PANTHER" id="PTHR12181:SF12">
    <property type="entry name" value="PHOSPHATIDATE PHOSPHATASE"/>
    <property type="match status" value="1"/>
</dbReference>
<evidence type="ECO:0000256" key="5">
    <source>
        <dbReference type="SAM" id="MobiDB-lite"/>
    </source>
</evidence>
<feature type="region of interest" description="Disordered" evidence="5">
    <location>
        <begin position="899"/>
        <end position="920"/>
    </location>
</feature>
<feature type="compositionally biased region" description="Basic and acidic residues" evidence="5">
    <location>
        <begin position="389"/>
        <end position="406"/>
    </location>
</feature>
<sequence length="1186" mass="131014">MYAVEILGSYITRGVYTVSGPFHPFGGAVDIIVVQQPDESFKSSPWNIRFGKFQGVLKTKEKIVNICVNGTDAEFHMYLDHKGEAYFLKDASPNEGESFMSPPSSGDETDEQMKIGRLTNAQSLDRNDSHRESGGQFNMGNGKIVPRMNSQRRRIFGFVFGRRTLKESGNGGKLEPVSSLERAEIAADLLEVKWSTNLSTNDRMGRNCLKGPSDGDGDVGNMVDTEGMFSVQSSDFGLIHGDKIISHHEGIGDNTENNIVTAECIDEASCHDYPDLRTIEELIEIYSSETGVLTDENEVLSNSPKAVEFDMSFKESVTVNPIVDLYNHNFDMLSSDQDCDLAADVSGKGNEHREISSLFYRETSESSNAMHDISGSAAPVVLNSLSEREQDKKNTEPLHEKSHPASEENISELGPPTVKQNSDEYSSENLELNNHMDLIQDNHVTREACEKSAASATSGEYLPTESLSSHDVSFLSSQSIQTEKVDVIEQDTVKEGIVQVMVMDINMLEISEKPCEMDGCSVKPCCSTSGFIVDQKLSSSEDANSHGICVPTGSSCISDEVQEPCNPTKGVKFDNCDFPGNNIISEKYGSCLHVSEGNSDILLSECAEEDHFLLDEIYNFGSNDQPGQLVTAEEIEAEDCPSIALEGNLEDHGSADTRHDVYCADISEVSKVQTSPMPIPKMKRSSKEREQWVGSLPNIRSQVHEFEMFNVHRTSHSLDVKSKTSVWGMPEKDIPCFLNIESTSESNLLQPQPLSDNVDDRQRMGGQNHMLMNPAVEISLCRHLLFEGMGAEAASKAFDAEKVGVEQFAALGRSLVKNDKLVIRIGGRYFPWNAAAPIILGIASFGRDGIFDAEGMIAVDQIDKTSEQDPSSAIVPSGGTWRLWPFNFKKSRSMDPSHLTSNVGGITEKGTETGSMDNKKLCDNSVQKSRVVKKKVRSVTPTSEQLASLNLKEGQNLVTFSFSTAMLGRQQVDARIYLWKWNTRIVISDVDGTITKSDVLGQFMPLVGKDWSQIGVAHLFSAIKENGYQLLFLSARAISQAYLTRQFLFNLKQDGKALPDGPVVISPDGLFPSLYREVIRRAPHEFKIACLEEIRALFPPECNPFYAGFGNRDTDEISYLKVGIPKGKIFIINPKGEVVVNHRVDTKSYTSLHGLVNAIFPAMASAEQEDFNSWNFWKLPLPNIDV</sequence>
<dbReference type="PANTHER" id="PTHR12181">
    <property type="entry name" value="LIPIN"/>
    <property type="match status" value="1"/>
</dbReference>
<dbReference type="InterPro" id="IPR036412">
    <property type="entry name" value="HAD-like_sf"/>
</dbReference>
<proteinExistence type="inferred from homology"/>
<evidence type="ECO:0000313" key="7">
    <source>
        <dbReference type="EMBL" id="JAT43736.1"/>
    </source>
</evidence>
<protein>
    <recommendedName>
        <fullName evidence="3">phosphatidate phosphatase</fullName>
        <ecNumber evidence="3">3.1.3.4</ecNumber>
    </recommendedName>
</protein>
<dbReference type="InterPro" id="IPR007651">
    <property type="entry name" value="Lipin_N"/>
</dbReference>
<gene>
    <name evidence="7" type="primary">LPIN2_0</name>
    <name evidence="7" type="ORF">g.80002</name>
</gene>
<dbReference type="EC" id="3.1.3.4" evidence="3"/>
<dbReference type="InterPro" id="IPR013209">
    <property type="entry name" value="LNS2"/>
</dbReference>
<dbReference type="Pfam" id="PF08235">
    <property type="entry name" value="LNS2"/>
    <property type="match status" value="1"/>
</dbReference>
<feature type="domain" description="LNS2/PITP" evidence="6">
    <location>
        <begin position="985"/>
        <end position="1141"/>
    </location>
</feature>
<evidence type="ECO:0000256" key="3">
    <source>
        <dbReference type="ARBA" id="ARBA00012638"/>
    </source>
</evidence>
<dbReference type="AlphaFoldDB" id="A0A1D1XMY3"/>
<dbReference type="SMART" id="SM00775">
    <property type="entry name" value="LNS2"/>
    <property type="match status" value="1"/>
</dbReference>
<evidence type="ECO:0000256" key="4">
    <source>
        <dbReference type="ARBA" id="ARBA00022801"/>
    </source>
</evidence>
<keyword evidence="4" id="KW-0378">Hydrolase</keyword>
<reference evidence="7" key="1">
    <citation type="submission" date="2015-07" db="EMBL/GenBank/DDBJ databases">
        <title>Transcriptome Assembly of Anthurium amnicola.</title>
        <authorList>
            <person name="Suzuki J."/>
        </authorList>
    </citation>
    <scope>NUCLEOTIDE SEQUENCE</scope>
</reference>
<evidence type="ECO:0000256" key="2">
    <source>
        <dbReference type="ARBA" id="ARBA00005476"/>
    </source>
</evidence>
<dbReference type="SUPFAM" id="SSF56784">
    <property type="entry name" value="HAD-like"/>
    <property type="match status" value="1"/>
</dbReference>
<accession>A0A1D1XMY3</accession>
<dbReference type="InterPro" id="IPR031703">
    <property type="entry name" value="Lipin_mid"/>
</dbReference>
<dbReference type="EMBL" id="GDJX01024200">
    <property type="protein sequence ID" value="JAT43736.1"/>
    <property type="molecule type" value="Transcribed_RNA"/>
</dbReference>
<name>A0A1D1XMY3_9ARAE</name>
<dbReference type="InterPro" id="IPR026058">
    <property type="entry name" value="LIPIN"/>
</dbReference>
<comment type="similarity">
    <text evidence="2">Belongs to the lipin family.</text>
</comment>
<evidence type="ECO:0000259" key="6">
    <source>
        <dbReference type="SMART" id="SM00775"/>
    </source>
</evidence>
<dbReference type="GO" id="GO:0008195">
    <property type="term" value="F:phosphatidate phosphatase activity"/>
    <property type="evidence" value="ECO:0007669"/>
    <property type="project" value="UniProtKB-EC"/>
</dbReference>
<feature type="region of interest" description="Disordered" evidence="5">
    <location>
        <begin position="389"/>
        <end position="425"/>
    </location>
</feature>
<comment type="cofactor">
    <cofactor evidence="1">
        <name>Mg(2+)</name>
        <dbReference type="ChEBI" id="CHEBI:18420"/>
    </cofactor>
</comment>
<dbReference type="Pfam" id="PF16876">
    <property type="entry name" value="Lipin_mid"/>
    <property type="match status" value="1"/>
</dbReference>
<dbReference type="Pfam" id="PF04571">
    <property type="entry name" value="Lipin_N"/>
    <property type="match status" value="1"/>
</dbReference>
<feature type="region of interest" description="Disordered" evidence="5">
    <location>
        <begin position="119"/>
        <end position="144"/>
    </location>
</feature>
<evidence type="ECO:0000256" key="1">
    <source>
        <dbReference type="ARBA" id="ARBA00001946"/>
    </source>
</evidence>
<dbReference type="InterPro" id="IPR031315">
    <property type="entry name" value="LNS2/PITP"/>
</dbReference>